<dbReference type="Proteomes" id="UP000472676">
    <property type="component" value="Unassembled WGS sequence"/>
</dbReference>
<feature type="transmembrane region" description="Helical" evidence="1">
    <location>
        <begin position="108"/>
        <end position="126"/>
    </location>
</feature>
<feature type="transmembrane region" description="Helical" evidence="1">
    <location>
        <begin position="44"/>
        <end position="64"/>
    </location>
</feature>
<dbReference type="RefSeq" id="WP_166251473.1">
    <property type="nucleotide sequence ID" value="NZ_JAAMOW010000001.1"/>
</dbReference>
<feature type="transmembrane region" description="Helical" evidence="1">
    <location>
        <begin position="12"/>
        <end position="32"/>
    </location>
</feature>
<dbReference type="AlphaFoldDB" id="A0A6M2BMS8"/>
<feature type="transmembrane region" description="Helical" evidence="1">
    <location>
        <begin position="76"/>
        <end position="96"/>
    </location>
</feature>
<keyword evidence="1" id="KW-0812">Transmembrane</keyword>
<accession>A0A6M2BMS8</accession>
<evidence type="ECO:0000313" key="3">
    <source>
        <dbReference type="Proteomes" id="UP000472676"/>
    </source>
</evidence>
<name>A0A6M2BMS8_9GAMM</name>
<evidence type="ECO:0000256" key="1">
    <source>
        <dbReference type="SAM" id="Phobius"/>
    </source>
</evidence>
<keyword evidence="3" id="KW-1185">Reference proteome</keyword>
<gene>
    <name evidence="2" type="ORF">G7Y85_03095</name>
</gene>
<keyword evidence="1" id="KW-1133">Transmembrane helix</keyword>
<comment type="caution">
    <text evidence="2">The sequence shown here is derived from an EMBL/GenBank/DDBJ whole genome shotgun (WGS) entry which is preliminary data.</text>
</comment>
<protein>
    <submittedName>
        <fullName evidence="2">Uncharacterized protein</fullName>
    </submittedName>
</protein>
<keyword evidence="1" id="KW-0472">Membrane</keyword>
<evidence type="ECO:0000313" key="2">
    <source>
        <dbReference type="EMBL" id="NGY03738.1"/>
    </source>
</evidence>
<proteinExistence type="predicted"/>
<organism evidence="2 3">
    <name type="scientific">Solimonas terrae</name>
    <dbReference type="NCBI Taxonomy" id="1396819"/>
    <lineage>
        <taxon>Bacteria</taxon>
        <taxon>Pseudomonadati</taxon>
        <taxon>Pseudomonadota</taxon>
        <taxon>Gammaproteobacteria</taxon>
        <taxon>Nevskiales</taxon>
        <taxon>Nevskiaceae</taxon>
        <taxon>Solimonas</taxon>
    </lineage>
</organism>
<dbReference type="EMBL" id="JAAMOW010000001">
    <property type="protein sequence ID" value="NGY03738.1"/>
    <property type="molecule type" value="Genomic_DNA"/>
</dbReference>
<reference evidence="2 3" key="1">
    <citation type="journal article" date="2014" name="Int. J. Syst. Evol. Microbiol.">
        <title>Solimonas terrae sp. nov., isolated from soil.</title>
        <authorList>
            <person name="Kim S.J."/>
            <person name="Moon J.Y."/>
            <person name="Weon H.Y."/>
            <person name="Ahn J.H."/>
            <person name="Chen W.M."/>
            <person name="Kwon S.W."/>
        </authorList>
    </citation>
    <scope>NUCLEOTIDE SEQUENCE [LARGE SCALE GENOMIC DNA]</scope>
    <source>
        <strain evidence="2 3">KIS83-12</strain>
    </source>
</reference>
<sequence>MNKVRPFRCFDGKALPTSVGVAIWLVASALLQRQYGQWPDTTRLLATSQMLAVIGLVFVLVRSIARLDELERRIHLEAAATAGVLLITAIAGWSFMERTGLPSVDWSLLATPVFVIAWSLGVWWIGRKFV</sequence>